<dbReference type="AlphaFoldDB" id="A0A6A6H8K7"/>
<gene>
    <name evidence="4" type="ORF">EV356DRAFT_501682</name>
</gene>
<keyword evidence="1" id="KW-0732">Signal</keyword>
<evidence type="ECO:0000259" key="3">
    <source>
        <dbReference type="PROSITE" id="PS50213"/>
    </source>
</evidence>
<evidence type="ECO:0000256" key="2">
    <source>
        <dbReference type="SAM" id="MobiDB-lite"/>
    </source>
</evidence>
<dbReference type="OrthoDB" id="5551751at2759"/>
<sequence>MATAPNIALPDSGTGSNDGSNNPSSSVLISDVVGRPHNINIFAGFTRDISAISSRLDSSSANSTILAPLNAEIYKLPRKPWEDPKEYERLGTQAYEGVGGEGRANENLKRFIEAHIVPESPWEEGRKVKTLAGRELWWERSKGGSKLIQPEGVEVENVADKVANGEVWILKGVLNYAS</sequence>
<reference evidence="4" key="1">
    <citation type="journal article" date="2020" name="Stud. Mycol.">
        <title>101 Dothideomycetes genomes: a test case for predicting lifestyles and emergence of pathogens.</title>
        <authorList>
            <person name="Haridas S."/>
            <person name="Albert R."/>
            <person name="Binder M."/>
            <person name="Bloem J."/>
            <person name="Labutti K."/>
            <person name="Salamov A."/>
            <person name="Andreopoulos B."/>
            <person name="Baker S."/>
            <person name="Barry K."/>
            <person name="Bills G."/>
            <person name="Bluhm B."/>
            <person name="Cannon C."/>
            <person name="Castanera R."/>
            <person name="Culley D."/>
            <person name="Daum C."/>
            <person name="Ezra D."/>
            <person name="Gonzalez J."/>
            <person name="Henrissat B."/>
            <person name="Kuo A."/>
            <person name="Liang C."/>
            <person name="Lipzen A."/>
            <person name="Lutzoni F."/>
            <person name="Magnuson J."/>
            <person name="Mondo S."/>
            <person name="Nolan M."/>
            <person name="Ohm R."/>
            <person name="Pangilinan J."/>
            <person name="Park H.-J."/>
            <person name="Ramirez L."/>
            <person name="Alfaro M."/>
            <person name="Sun H."/>
            <person name="Tritt A."/>
            <person name="Yoshinaga Y."/>
            <person name="Zwiers L.-H."/>
            <person name="Turgeon B."/>
            <person name="Goodwin S."/>
            <person name="Spatafora J."/>
            <person name="Crous P."/>
            <person name="Grigoriev I."/>
        </authorList>
    </citation>
    <scope>NUCLEOTIDE SEQUENCE</scope>
    <source>
        <strain evidence="4">Tuck. ex Michener</strain>
    </source>
</reference>
<evidence type="ECO:0000256" key="1">
    <source>
        <dbReference type="ARBA" id="ARBA00022729"/>
    </source>
</evidence>
<proteinExistence type="predicted"/>
<accession>A0A6A6H8K7</accession>
<evidence type="ECO:0000313" key="4">
    <source>
        <dbReference type="EMBL" id="KAF2234464.1"/>
    </source>
</evidence>
<keyword evidence="5" id="KW-1185">Reference proteome</keyword>
<dbReference type="Proteomes" id="UP000800092">
    <property type="component" value="Unassembled WGS sequence"/>
</dbReference>
<dbReference type="SUPFAM" id="SSF82153">
    <property type="entry name" value="FAS1 domain"/>
    <property type="match status" value="1"/>
</dbReference>
<dbReference type="EMBL" id="ML991798">
    <property type="protein sequence ID" value="KAF2234464.1"/>
    <property type="molecule type" value="Genomic_DNA"/>
</dbReference>
<evidence type="ECO:0000313" key="5">
    <source>
        <dbReference type="Proteomes" id="UP000800092"/>
    </source>
</evidence>
<feature type="region of interest" description="Disordered" evidence="2">
    <location>
        <begin position="1"/>
        <end position="23"/>
    </location>
</feature>
<dbReference type="InterPro" id="IPR036378">
    <property type="entry name" value="FAS1_dom_sf"/>
</dbReference>
<name>A0A6A6H8K7_VIRVR</name>
<organism evidence="4 5">
    <name type="scientific">Viridothelium virens</name>
    <name type="common">Speckled blister lichen</name>
    <name type="synonym">Trypethelium virens</name>
    <dbReference type="NCBI Taxonomy" id="1048519"/>
    <lineage>
        <taxon>Eukaryota</taxon>
        <taxon>Fungi</taxon>
        <taxon>Dikarya</taxon>
        <taxon>Ascomycota</taxon>
        <taxon>Pezizomycotina</taxon>
        <taxon>Dothideomycetes</taxon>
        <taxon>Dothideomycetes incertae sedis</taxon>
        <taxon>Trypetheliales</taxon>
        <taxon>Trypetheliaceae</taxon>
        <taxon>Viridothelium</taxon>
    </lineage>
</organism>
<dbReference type="PANTHER" id="PTHR28156:SF1">
    <property type="entry name" value="FAS1 DOMAIN-CONTAINING PROTEIN YDR262W"/>
    <property type="match status" value="1"/>
</dbReference>
<dbReference type="PANTHER" id="PTHR28156">
    <property type="entry name" value="FAS1 DOMAIN-CONTAINING PROTEIN YDR262W"/>
    <property type="match status" value="1"/>
</dbReference>
<dbReference type="InterPro" id="IPR000782">
    <property type="entry name" value="FAS1_domain"/>
</dbReference>
<feature type="compositionally biased region" description="Low complexity" evidence="2">
    <location>
        <begin position="10"/>
        <end position="23"/>
    </location>
</feature>
<protein>
    <submittedName>
        <fullName evidence="4">FAS1 domain-containing protein</fullName>
    </submittedName>
</protein>
<dbReference type="InterPro" id="IPR040200">
    <property type="entry name" value="Mug57-like"/>
</dbReference>
<dbReference type="PROSITE" id="PS50213">
    <property type="entry name" value="FAS1"/>
    <property type="match status" value="1"/>
</dbReference>
<feature type="domain" description="FAS1" evidence="3">
    <location>
        <begin position="26"/>
        <end position="174"/>
    </location>
</feature>